<dbReference type="Proteomes" id="UP000002051">
    <property type="component" value="Unassembled WGS sequence"/>
</dbReference>
<reference evidence="2 4" key="2">
    <citation type="journal article" date="2014" name="BMC Genomics">
        <title>An improved genome release (version Mt4.0) for the model legume Medicago truncatula.</title>
        <authorList>
            <person name="Tang H."/>
            <person name="Krishnakumar V."/>
            <person name="Bidwell S."/>
            <person name="Rosen B."/>
            <person name="Chan A."/>
            <person name="Zhou S."/>
            <person name="Gentzbittel L."/>
            <person name="Childs K.L."/>
            <person name="Yandell M."/>
            <person name="Gundlach H."/>
            <person name="Mayer K.F."/>
            <person name="Schwartz D.C."/>
            <person name="Town C.D."/>
        </authorList>
    </citation>
    <scope>GENOME REANNOTATION</scope>
    <source>
        <strain evidence="3 4">cv. Jemalong A17</strain>
    </source>
</reference>
<evidence type="ECO:0000256" key="1">
    <source>
        <dbReference type="SAM" id="Phobius"/>
    </source>
</evidence>
<protein>
    <submittedName>
        <fullName evidence="2">Transmembrane protein, putative</fullName>
    </submittedName>
</protein>
<dbReference type="EnsemblPlants" id="AES79363">
    <property type="protein sequence ID" value="AES79363"/>
    <property type="gene ID" value="MTR_7g064920"/>
</dbReference>
<keyword evidence="1" id="KW-1133">Transmembrane helix</keyword>
<organism evidence="2 4">
    <name type="scientific">Medicago truncatula</name>
    <name type="common">Barrel medic</name>
    <name type="synonym">Medicago tribuloides</name>
    <dbReference type="NCBI Taxonomy" id="3880"/>
    <lineage>
        <taxon>Eukaryota</taxon>
        <taxon>Viridiplantae</taxon>
        <taxon>Streptophyta</taxon>
        <taxon>Embryophyta</taxon>
        <taxon>Tracheophyta</taxon>
        <taxon>Spermatophyta</taxon>
        <taxon>Magnoliopsida</taxon>
        <taxon>eudicotyledons</taxon>
        <taxon>Gunneridae</taxon>
        <taxon>Pentapetalae</taxon>
        <taxon>rosids</taxon>
        <taxon>fabids</taxon>
        <taxon>Fabales</taxon>
        <taxon>Fabaceae</taxon>
        <taxon>Papilionoideae</taxon>
        <taxon>50 kb inversion clade</taxon>
        <taxon>NPAAA clade</taxon>
        <taxon>Hologalegina</taxon>
        <taxon>IRL clade</taxon>
        <taxon>Trifolieae</taxon>
        <taxon>Medicago</taxon>
    </lineage>
</organism>
<evidence type="ECO:0000313" key="4">
    <source>
        <dbReference type="Proteomes" id="UP000002051"/>
    </source>
</evidence>
<dbReference type="PaxDb" id="3880-AES79363"/>
<dbReference type="EMBL" id="CM001223">
    <property type="protein sequence ID" value="AES79363.1"/>
    <property type="molecule type" value="Genomic_DNA"/>
</dbReference>
<reference evidence="2 4" key="1">
    <citation type="journal article" date="2011" name="Nature">
        <title>The Medicago genome provides insight into the evolution of rhizobial symbioses.</title>
        <authorList>
            <person name="Young N.D."/>
            <person name="Debelle F."/>
            <person name="Oldroyd G.E."/>
            <person name="Geurts R."/>
            <person name="Cannon S.B."/>
            <person name="Udvardi M.K."/>
            <person name="Benedito V.A."/>
            <person name="Mayer K.F."/>
            <person name="Gouzy J."/>
            <person name="Schoof H."/>
            <person name="Van de Peer Y."/>
            <person name="Proost S."/>
            <person name="Cook D.R."/>
            <person name="Meyers B.C."/>
            <person name="Spannagl M."/>
            <person name="Cheung F."/>
            <person name="De Mita S."/>
            <person name="Krishnakumar V."/>
            <person name="Gundlach H."/>
            <person name="Zhou S."/>
            <person name="Mudge J."/>
            <person name="Bharti A.K."/>
            <person name="Murray J.D."/>
            <person name="Naoumkina M.A."/>
            <person name="Rosen B."/>
            <person name="Silverstein K.A."/>
            <person name="Tang H."/>
            <person name="Rombauts S."/>
            <person name="Zhao P.X."/>
            <person name="Zhou P."/>
            <person name="Barbe V."/>
            <person name="Bardou P."/>
            <person name="Bechner M."/>
            <person name="Bellec A."/>
            <person name="Berger A."/>
            <person name="Berges H."/>
            <person name="Bidwell S."/>
            <person name="Bisseling T."/>
            <person name="Choisne N."/>
            <person name="Couloux A."/>
            <person name="Denny R."/>
            <person name="Deshpande S."/>
            <person name="Dai X."/>
            <person name="Doyle J.J."/>
            <person name="Dudez A.M."/>
            <person name="Farmer A.D."/>
            <person name="Fouteau S."/>
            <person name="Franken C."/>
            <person name="Gibelin C."/>
            <person name="Gish J."/>
            <person name="Goldstein S."/>
            <person name="Gonzalez A.J."/>
            <person name="Green P.J."/>
            <person name="Hallab A."/>
            <person name="Hartog M."/>
            <person name="Hua A."/>
            <person name="Humphray S.J."/>
            <person name="Jeong D.H."/>
            <person name="Jing Y."/>
            <person name="Jocker A."/>
            <person name="Kenton S.M."/>
            <person name="Kim D.J."/>
            <person name="Klee K."/>
            <person name="Lai H."/>
            <person name="Lang C."/>
            <person name="Lin S."/>
            <person name="Macmil S.L."/>
            <person name="Magdelenat G."/>
            <person name="Matthews L."/>
            <person name="McCorrison J."/>
            <person name="Monaghan E.L."/>
            <person name="Mun J.H."/>
            <person name="Najar F.Z."/>
            <person name="Nicholson C."/>
            <person name="Noirot C."/>
            <person name="O'Bleness M."/>
            <person name="Paule C.R."/>
            <person name="Poulain J."/>
            <person name="Prion F."/>
            <person name="Qin B."/>
            <person name="Qu C."/>
            <person name="Retzel E.F."/>
            <person name="Riddle C."/>
            <person name="Sallet E."/>
            <person name="Samain S."/>
            <person name="Samson N."/>
            <person name="Sanders I."/>
            <person name="Saurat O."/>
            <person name="Scarpelli C."/>
            <person name="Schiex T."/>
            <person name="Segurens B."/>
            <person name="Severin A.J."/>
            <person name="Sherrier D.J."/>
            <person name="Shi R."/>
            <person name="Sims S."/>
            <person name="Singer S.R."/>
            <person name="Sinharoy S."/>
            <person name="Sterck L."/>
            <person name="Viollet A."/>
            <person name="Wang B.B."/>
            <person name="Wang K."/>
            <person name="Wang M."/>
            <person name="Wang X."/>
            <person name="Warfsmann J."/>
            <person name="Weissenbach J."/>
            <person name="White D.D."/>
            <person name="White J.D."/>
            <person name="Wiley G.B."/>
            <person name="Wincker P."/>
            <person name="Xing Y."/>
            <person name="Yang L."/>
            <person name="Yao Z."/>
            <person name="Ying F."/>
            <person name="Zhai J."/>
            <person name="Zhou L."/>
            <person name="Zuber A."/>
            <person name="Denarie J."/>
            <person name="Dixon R.A."/>
            <person name="May G.D."/>
            <person name="Schwartz D.C."/>
            <person name="Rogers J."/>
            <person name="Quetier F."/>
            <person name="Town C.D."/>
            <person name="Roe B.A."/>
        </authorList>
    </citation>
    <scope>NUCLEOTIDE SEQUENCE [LARGE SCALE GENOMIC DNA]</scope>
    <source>
        <strain evidence="2">A17</strain>
        <strain evidence="3 4">cv. Jemalong A17</strain>
    </source>
</reference>
<evidence type="ECO:0000313" key="2">
    <source>
        <dbReference type="EMBL" id="AES79363.1"/>
    </source>
</evidence>
<accession>G7L5J6</accession>
<gene>
    <name evidence="2" type="ordered locus">MTR_7g064920</name>
</gene>
<reference evidence="3" key="3">
    <citation type="submission" date="2015-04" db="UniProtKB">
        <authorList>
            <consortium name="EnsemblPlants"/>
        </authorList>
    </citation>
    <scope>IDENTIFICATION</scope>
    <source>
        <strain evidence="3">cv. Jemalong A17</strain>
    </source>
</reference>
<evidence type="ECO:0000313" key="3">
    <source>
        <dbReference type="EnsemblPlants" id="AES79363"/>
    </source>
</evidence>
<proteinExistence type="predicted"/>
<feature type="transmembrane region" description="Helical" evidence="1">
    <location>
        <begin position="49"/>
        <end position="67"/>
    </location>
</feature>
<dbReference type="HOGENOM" id="CLU_1241739_0_0_1"/>
<keyword evidence="4" id="KW-1185">Reference proteome</keyword>
<sequence>MTHSSSPKEGVKVDLGDEDLFRVNFTGGMKMSVVESYNRSVSMKLGNLISWWCSLVALHLLIILSLLPMQNRLITLLYYNNATSQHCGEAFDKASSFLYYFVTESITTDNSFGYHDEVVAKFPTDPGSLAIVALGTPQTPQQVVLEPWLGSVGEPSVDQITTPKILETPNIDLMMFSDLDHKIKILEVETYHINCVQEIPQGNLYEDPQETPWKYLRHYLWNH</sequence>
<dbReference type="AlphaFoldDB" id="G7L5J6"/>
<keyword evidence="1 2" id="KW-0812">Transmembrane</keyword>
<name>G7L5J6_MEDTR</name>
<keyword evidence="1" id="KW-0472">Membrane</keyword>